<keyword evidence="4" id="KW-1185">Reference proteome</keyword>
<evidence type="ECO:0000259" key="1">
    <source>
        <dbReference type="Pfam" id="PF08241"/>
    </source>
</evidence>
<dbReference type="GeneID" id="86992743"/>
<evidence type="ECO:0000313" key="3">
    <source>
        <dbReference type="EMBL" id="OOY33963.1"/>
    </source>
</evidence>
<accession>A0A0B0HBH3</accession>
<dbReference type="EMBL" id="JRAA01000001">
    <property type="protein sequence ID" value="KHF26012.1"/>
    <property type="molecule type" value="Genomic_DNA"/>
</dbReference>
<dbReference type="InterPro" id="IPR029063">
    <property type="entry name" value="SAM-dependent_MTases_sf"/>
</dbReference>
<dbReference type="EMBL" id="MPNX01000027">
    <property type="protein sequence ID" value="OOY33963.1"/>
    <property type="molecule type" value="Genomic_DNA"/>
</dbReference>
<dbReference type="eggNOG" id="COG2226">
    <property type="taxonomic scope" value="Bacteria"/>
</dbReference>
<dbReference type="OrthoDB" id="6191410at2"/>
<sequence length="239" mass="27142">MSIESLFSKTIVKSLLKWKDDFRGPFRVCAGGVCKEILEDEAEKLELIHTTSECFDSDITANCVRADMNQLPYLSGSINLLVMPLTLEMCAAPERVMREAERVLADDGRLVLFGINPWSHWSLLRRISGGSDDLARRQQRISRRRVKEWLLLLGFDIERQTSLLYSLPHEPFESAPEERRIDKIGRQLLPGCGILYGLQAIKRVTPLMPTKAPLRQINIANAEATGYLQTQMKSAQKEL</sequence>
<dbReference type="RefSeq" id="WP_052131985.1">
    <property type="nucleotide sequence ID" value="NZ_JRAA01000001.1"/>
</dbReference>
<keyword evidence="2" id="KW-0808">Transferase</keyword>
<reference evidence="3 5" key="2">
    <citation type="submission" date="2016-11" db="EMBL/GenBank/DDBJ databases">
        <title>Mixed transmission modes and dynamic genome evolution in an obligate animal-bacterial symbiosis.</title>
        <authorList>
            <person name="Russell S.L."/>
            <person name="Corbett-Detig R.B."/>
            <person name="Cavanaugh C.M."/>
        </authorList>
    </citation>
    <scope>NUCLEOTIDE SEQUENCE [LARGE SCALE GENOMIC DNA]</scope>
    <source>
        <strain evidence="3">MA-KB16</strain>
    </source>
</reference>
<gene>
    <name evidence="3" type="ORF">BOV88_12605</name>
    <name evidence="2" type="ORF">JV46_20970</name>
</gene>
<keyword evidence="2" id="KW-0489">Methyltransferase</keyword>
<dbReference type="GO" id="GO:0008757">
    <property type="term" value="F:S-adenosylmethionine-dependent methyltransferase activity"/>
    <property type="evidence" value="ECO:0007669"/>
    <property type="project" value="InterPro"/>
</dbReference>
<comment type="caution">
    <text evidence="2">The sequence shown here is derived from an EMBL/GenBank/DDBJ whole genome shotgun (WGS) entry which is preliminary data.</text>
</comment>
<dbReference type="STRING" id="2340.JV46_20970"/>
<name>A0A0B0HBH3_SOVGS</name>
<protein>
    <submittedName>
        <fullName evidence="2">Methyltransferase domain-containing protein</fullName>
    </submittedName>
</protein>
<feature type="domain" description="Methyltransferase type 11" evidence="1">
    <location>
        <begin position="60"/>
        <end position="112"/>
    </location>
</feature>
<dbReference type="Pfam" id="PF08241">
    <property type="entry name" value="Methyltransf_11"/>
    <property type="match status" value="1"/>
</dbReference>
<dbReference type="SUPFAM" id="SSF53335">
    <property type="entry name" value="S-adenosyl-L-methionine-dependent methyltransferases"/>
    <property type="match status" value="1"/>
</dbReference>
<dbReference type="InterPro" id="IPR013216">
    <property type="entry name" value="Methyltransf_11"/>
</dbReference>
<dbReference type="AlphaFoldDB" id="A0A0B0HBH3"/>
<dbReference type="Proteomes" id="UP000190962">
    <property type="component" value="Unassembled WGS sequence"/>
</dbReference>
<organism evidence="2 4">
    <name type="scientific">Solemya velum gill symbiont</name>
    <dbReference type="NCBI Taxonomy" id="2340"/>
    <lineage>
        <taxon>Bacteria</taxon>
        <taxon>Pseudomonadati</taxon>
        <taxon>Pseudomonadota</taxon>
        <taxon>Gammaproteobacteria</taxon>
        <taxon>sulfur-oxidizing symbionts</taxon>
    </lineage>
</organism>
<evidence type="ECO:0000313" key="5">
    <source>
        <dbReference type="Proteomes" id="UP000190962"/>
    </source>
</evidence>
<reference evidence="2 4" key="1">
    <citation type="journal article" date="2014" name="BMC Genomics">
        <title>The genome of the intracellular bacterium of the coastal bivalve, Solemya velum: a blueprint for thriving in and out of symbiosis.</title>
        <authorList>
            <person name="Dmytrenko O."/>
            <person name="Russell S.L."/>
            <person name="Loo W.T."/>
            <person name="Fontanez K.M."/>
            <person name="Liao L."/>
            <person name="Roeselers G."/>
            <person name="Sharma R."/>
            <person name="Stewart F.J."/>
            <person name="Newton I.L."/>
            <person name="Woyke T."/>
            <person name="Wu D."/>
            <person name="Lang J.M."/>
            <person name="Eisen J.A."/>
            <person name="Cavanaugh C.M."/>
        </authorList>
    </citation>
    <scope>NUCLEOTIDE SEQUENCE [LARGE SCALE GENOMIC DNA]</scope>
    <source>
        <strain evidence="2 4">WH</strain>
    </source>
</reference>
<dbReference type="Proteomes" id="UP000030856">
    <property type="component" value="Unassembled WGS sequence"/>
</dbReference>
<proteinExistence type="predicted"/>
<evidence type="ECO:0000313" key="2">
    <source>
        <dbReference type="EMBL" id="KHF26012.1"/>
    </source>
</evidence>
<dbReference type="GO" id="GO:0032259">
    <property type="term" value="P:methylation"/>
    <property type="evidence" value="ECO:0007669"/>
    <property type="project" value="UniProtKB-KW"/>
</dbReference>
<dbReference type="Gene3D" id="3.40.50.150">
    <property type="entry name" value="Vaccinia Virus protein VP39"/>
    <property type="match status" value="1"/>
</dbReference>
<evidence type="ECO:0000313" key="4">
    <source>
        <dbReference type="Proteomes" id="UP000030856"/>
    </source>
</evidence>